<feature type="domain" description="Ice-binding protein C-terminal" evidence="1">
    <location>
        <begin position="341"/>
        <end position="366"/>
    </location>
</feature>
<dbReference type="Pfam" id="PF07589">
    <property type="entry name" value="PEP-CTERM"/>
    <property type="match status" value="1"/>
</dbReference>
<evidence type="ECO:0000313" key="3">
    <source>
        <dbReference type="Proteomes" id="UP000032452"/>
    </source>
</evidence>
<keyword evidence="3" id="KW-1185">Reference proteome</keyword>
<evidence type="ECO:0000313" key="2">
    <source>
        <dbReference type="EMBL" id="KJH69441.1"/>
    </source>
</evidence>
<evidence type="ECO:0000259" key="1">
    <source>
        <dbReference type="Pfam" id="PF07589"/>
    </source>
</evidence>
<gene>
    <name evidence="2" type="ORF">UH38_23775</name>
</gene>
<dbReference type="OrthoDB" id="476591at2"/>
<reference evidence="2 3" key="1">
    <citation type="submission" date="2015-02" db="EMBL/GenBank/DDBJ databases">
        <title>Draft genome of a novel marine cyanobacterium (Chroococcales) isolated from South Atlantic Ocean.</title>
        <authorList>
            <person name="Rigonato J."/>
            <person name="Alvarenga D.O."/>
            <person name="Branco L.H."/>
            <person name="Varani A.M."/>
            <person name="Brandini F.P."/>
            <person name="Fiore M.F."/>
        </authorList>
    </citation>
    <scope>NUCLEOTIDE SEQUENCE [LARGE SCALE GENOMIC DNA]</scope>
    <source>
        <strain evidence="2 3">CENA595</strain>
    </source>
</reference>
<dbReference type="InterPro" id="IPR050952">
    <property type="entry name" value="TRIM-NHL_E3_ligases"/>
</dbReference>
<comment type="caution">
    <text evidence="2">The sequence shown here is derived from an EMBL/GenBank/DDBJ whole genome shotgun (WGS) entry which is preliminary data.</text>
</comment>
<dbReference type="GO" id="GO:0008270">
    <property type="term" value="F:zinc ion binding"/>
    <property type="evidence" value="ECO:0007669"/>
    <property type="project" value="UniProtKB-KW"/>
</dbReference>
<sequence>MGASSSSKQLFSLYRPQLQILGDTQMLSNVGKFSITLTISAVIGLINLPTQAALLVSSSGDNSVKQYDETTGAYIRDFVTAGSGGLASPQDLAIGPNGNLFVSSQLTNSVKEYDGITGEFIGDFVSADDGLRSPIGLSFGADGSLFVVSYQIPGANTDGVERGGILQYDGDTGKLLNSIITGAPGFSPAPLDVAVDGPSDNVYISESFRGFNPGGIREYDLVTNNFTGLQVGPAPLSTLPFSPQGLALEDNNLFFSNSQEVGLINLADNTVDSLFIDKGSGGLREAVGITIDKNDNLFVVSSATNNIKQYDGQTGDFLGDFIASGSGGLSRPTYITSANVPVPEPSSVLGAIALGGLFVGTAWQRRTIRKQSDSSIF</sequence>
<accession>A0A0D8ZQF7</accession>
<dbReference type="RefSeq" id="WP_045057197.1">
    <property type="nucleotide sequence ID" value="NZ_CAWMDP010000055.1"/>
</dbReference>
<dbReference type="PATRIC" id="fig|1618023.3.peg.4598"/>
<dbReference type="SUPFAM" id="SSF75011">
    <property type="entry name" value="3-carboxy-cis,cis-mucoante lactonizing enzyme"/>
    <property type="match status" value="1"/>
</dbReference>
<dbReference type="InterPro" id="IPR013424">
    <property type="entry name" value="Ice-binding_C"/>
</dbReference>
<dbReference type="InterPro" id="IPR011042">
    <property type="entry name" value="6-blade_b-propeller_TolB-like"/>
</dbReference>
<dbReference type="Proteomes" id="UP000032452">
    <property type="component" value="Unassembled WGS sequence"/>
</dbReference>
<dbReference type="PANTHER" id="PTHR24104:SF25">
    <property type="entry name" value="PROTEIN LIN-41"/>
    <property type="match status" value="1"/>
</dbReference>
<organism evidence="2 3">
    <name type="scientific">Aliterella atlantica CENA595</name>
    <dbReference type="NCBI Taxonomy" id="1618023"/>
    <lineage>
        <taxon>Bacteria</taxon>
        <taxon>Bacillati</taxon>
        <taxon>Cyanobacteriota</taxon>
        <taxon>Cyanophyceae</taxon>
        <taxon>Chroococcidiopsidales</taxon>
        <taxon>Aliterellaceae</taxon>
        <taxon>Aliterella</taxon>
    </lineage>
</organism>
<dbReference type="Gene3D" id="2.120.10.30">
    <property type="entry name" value="TolB, C-terminal domain"/>
    <property type="match status" value="2"/>
</dbReference>
<proteinExistence type="predicted"/>
<protein>
    <recommendedName>
        <fullName evidence="1">Ice-binding protein C-terminal domain-containing protein</fullName>
    </recommendedName>
</protein>
<dbReference type="PANTHER" id="PTHR24104">
    <property type="entry name" value="E3 UBIQUITIN-PROTEIN LIGASE NHLRC1-RELATED"/>
    <property type="match status" value="1"/>
</dbReference>
<dbReference type="AlphaFoldDB" id="A0A0D8ZQF7"/>
<name>A0A0D8ZQF7_9CYAN</name>
<dbReference type="EMBL" id="JYON01000044">
    <property type="protein sequence ID" value="KJH69441.1"/>
    <property type="molecule type" value="Genomic_DNA"/>
</dbReference>
<dbReference type="STRING" id="1618023.UH38_23775"/>